<name>A0A1R3JQP9_9ROSI</name>
<evidence type="ECO:0000313" key="2">
    <source>
        <dbReference type="EMBL" id="OMO97183.1"/>
    </source>
</evidence>
<gene>
    <name evidence="2" type="ORF">COLO4_14808</name>
</gene>
<keyword evidence="3" id="KW-1185">Reference proteome</keyword>
<feature type="region of interest" description="Disordered" evidence="1">
    <location>
        <begin position="37"/>
        <end position="81"/>
    </location>
</feature>
<evidence type="ECO:0000256" key="1">
    <source>
        <dbReference type="SAM" id="MobiDB-lite"/>
    </source>
</evidence>
<feature type="compositionally biased region" description="Acidic residues" evidence="1">
    <location>
        <begin position="47"/>
        <end position="56"/>
    </location>
</feature>
<dbReference type="AlphaFoldDB" id="A0A1R3JQP9"/>
<dbReference type="EMBL" id="AWUE01015462">
    <property type="protein sequence ID" value="OMO97183.1"/>
    <property type="molecule type" value="Genomic_DNA"/>
</dbReference>
<sequence length="81" mass="8272">MEKKSGELGTGACSFCTAEQSQGNKIIGGAATKGRGIVGVSRIKEESETEANDGESDGCNSPIPLPPLPPPSQSSKPCICH</sequence>
<protein>
    <submittedName>
        <fullName evidence="2">Uncharacterized protein</fullName>
    </submittedName>
</protein>
<evidence type="ECO:0000313" key="3">
    <source>
        <dbReference type="Proteomes" id="UP000187203"/>
    </source>
</evidence>
<feature type="compositionally biased region" description="Pro residues" evidence="1">
    <location>
        <begin position="63"/>
        <end position="72"/>
    </location>
</feature>
<reference evidence="3" key="1">
    <citation type="submission" date="2013-09" db="EMBL/GenBank/DDBJ databases">
        <title>Corchorus olitorius genome sequencing.</title>
        <authorList>
            <person name="Alam M."/>
            <person name="Haque M.S."/>
            <person name="Islam M.S."/>
            <person name="Emdad E.M."/>
            <person name="Islam M.M."/>
            <person name="Ahmed B."/>
            <person name="Halim A."/>
            <person name="Hossen Q.M.M."/>
            <person name="Hossain M.Z."/>
            <person name="Ahmed R."/>
            <person name="Khan M.M."/>
            <person name="Islam R."/>
            <person name="Rashid M.M."/>
            <person name="Khan S.A."/>
            <person name="Rahman M.S."/>
            <person name="Alam M."/>
            <person name="Yahiya A.S."/>
            <person name="Khan M.S."/>
            <person name="Azam M.S."/>
            <person name="Haque T."/>
            <person name="Lashkar M.Z.H."/>
            <person name="Akhand A.I."/>
            <person name="Morshed G."/>
            <person name="Roy S."/>
            <person name="Uddin K.S."/>
            <person name="Rabeya T."/>
            <person name="Hossain A.S."/>
            <person name="Chowdhury A."/>
            <person name="Snigdha A.R."/>
            <person name="Mortoza M.S."/>
            <person name="Matin S.A."/>
            <person name="Hoque S.M.E."/>
            <person name="Islam M.K."/>
            <person name="Roy D.K."/>
            <person name="Haider R."/>
            <person name="Moosa M.M."/>
            <person name="Elias S.M."/>
            <person name="Hasan A.M."/>
            <person name="Jahan S."/>
            <person name="Shafiuddin M."/>
            <person name="Mahmood N."/>
            <person name="Shommy N.S."/>
        </authorList>
    </citation>
    <scope>NUCLEOTIDE SEQUENCE [LARGE SCALE GENOMIC DNA]</scope>
    <source>
        <strain evidence="3">cv. O-4</strain>
    </source>
</reference>
<proteinExistence type="predicted"/>
<organism evidence="2 3">
    <name type="scientific">Corchorus olitorius</name>
    <dbReference type="NCBI Taxonomy" id="93759"/>
    <lineage>
        <taxon>Eukaryota</taxon>
        <taxon>Viridiplantae</taxon>
        <taxon>Streptophyta</taxon>
        <taxon>Embryophyta</taxon>
        <taxon>Tracheophyta</taxon>
        <taxon>Spermatophyta</taxon>
        <taxon>Magnoliopsida</taxon>
        <taxon>eudicotyledons</taxon>
        <taxon>Gunneridae</taxon>
        <taxon>Pentapetalae</taxon>
        <taxon>rosids</taxon>
        <taxon>malvids</taxon>
        <taxon>Malvales</taxon>
        <taxon>Malvaceae</taxon>
        <taxon>Grewioideae</taxon>
        <taxon>Apeibeae</taxon>
        <taxon>Corchorus</taxon>
    </lineage>
</organism>
<dbReference type="Proteomes" id="UP000187203">
    <property type="component" value="Unassembled WGS sequence"/>
</dbReference>
<accession>A0A1R3JQP9</accession>
<comment type="caution">
    <text evidence="2">The sequence shown here is derived from an EMBL/GenBank/DDBJ whole genome shotgun (WGS) entry which is preliminary data.</text>
</comment>